<dbReference type="Proteomes" id="UP001055811">
    <property type="component" value="Linkage Group LG03"/>
</dbReference>
<organism evidence="1 2">
    <name type="scientific">Cichorium intybus</name>
    <name type="common">Chicory</name>
    <dbReference type="NCBI Taxonomy" id="13427"/>
    <lineage>
        <taxon>Eukaryota</taxon>
        <taxon>Viridiplantae</taxon>
        <taxon>Streptophyta</taxon>
        <taxon>Embryophyta</taxon>
        <taxon>Tracheophyta</taxon>
        <taxon>Spermatophyta</taxon>
        <taxon>Magnoliopsida</taxon>
        <taxon>eudicotyledons</taxon>
        <taxon>Gunneridae</taxon>
        <taxon>Pentapetalae</taxon>
        <taxon>asterids</taxon>
        <taxon>campanulids</taxon>
        <taxon>Asterales</taxon>
        <taxon>Asteraceae</taxon>
        <taxon>Cichorioideae</taxon>
        <taxon>Cichorieae</taxon>
        <taxon>Cichoriinae</taxon>
        <taxon>Cichorium</taxon>
    </lineage>
</organism>
<reference evidence="1 2" key="2">
    <citation type="journal article" date="2022" name="Mol. Ecol. Resour.">
        <title>The genomes of chicory, endive, great burdock and yacon provide insights into Asteraceae paleo-polyploidization history and plant inulin production.</title>
        <authorList>
            <person name="Fan W."/>
            <person name="Wang S."/>
            <person name="Wang H."/>
            <person name="Wang A."/>
            <person name="Jiang F."/>
            <person name="Liu H."/>
            <person name="Zhao H."/>
            <person name="Xu D."/>
            <person name="Zhang Y."/>
        </authorList>
    </citation>
    <scope>NUCLEOTIDE SEQUENCE [LARGE SCALE GENOMIC DNA]</scope>
    <source>
        <strain evidence="2">cv. Punajuju</strain>
        <tissue evidence="1">Leaves</tissue>
    </source>
</reference>
<accession>A0ACB9F587</accession>
<protein>
    <submittedName>
        <fullName evidence="1">Uncharacterized protein</fullName>
    </submittedName>
</protein>
<reference evidence="2" key="1">
    <citation type="journal article" date="2022" name="Mol. Ecol. Resour.">
        <title>The genomes of chicory, endive, great burdock and yacon provide insights into Asteraceae palaeo-polyploidization history and plant inulin production.</title>
        <authorList>
            <person name="Fan W."/>
            <person name="Wang S."/>
            <person name="Wang H."/>
            <person name="Wang A."/>
            <person name="Jiang F."/>
            <person name="Liu H."/>
            <person name="Zhao H."/>
            <person name="Xu D."/>
            <person name="Zhang Y."/>
        </authorList>
    </citation>
    <scope>NUCLEOTIDE SEQUENCE [LARGE SCALE GENOMIC DNA]</scope>
    <source>
        <strain evidence="2">cv. Punajuju</strain>
    </source>
</reference>
<comment type="caution">
    <text evidence="1">The sequence shown here is derived from an EMBL/GenBank/DDBJ whole genome shotgun (WGS) entry which is preliminary data.</text>
</comment>
<sequence>MVSKHTLPTQIIPVLRFVHLEIFTNLSCDHDSSKELSCDHDSSKELDLALHVPPPGYEKRLDLKILLTEAISQLVLEISKYHISRLMMLKAFMGFVLVHVQAFESTYGPVGGFSVDELSYQATKFLNFQDDIEGVSDSIPPSHEKGVFQLKDDLITHCSNTPYLP</sequence>
<dbReference type="EMBL" id="CM042011">
    <property type="protein sequence ID" value="KAI3766063.1"/>
    <property type="molecule type" value="Genomic_DNA"/>
</dbReference>
<keyword evidence="2" id="KW-1185">Reference proteome</keyword>
<gene>
    <name evidence="1" type="ORF">L2E82_16112</name>
</gene>
<proteinExistence type="predicted"/>
<evidence type="ECO:0000313" key="2">
    <source>
        <dbReference type="Proteomes" id="UP001055811"/>
    </source>
</evidence>
<evidence type="ECO:0000313" key="1">
    <source>
        <dbReference type="EMBL" id="KAI3766063.1"/>
    </source>
</evidence>
<name>A0ACB9F587_CICIN</name>